<feature type="chain" id="PRO_5021763625" evidence="1">
    <location>
        <begin position="31"/>
        <end position="149"/>
    </location>
</feature>
<dbReference type="Proteomes" id="UP000318380">
    <property type="component" value="Unassembled WGS sequence"/>
</dbReference>
<keyword evidence="1" id="KW-0732">Signal</keyword>
<feature type="signal peptide" evidence="1">
    <location>
        <begin position="1"/>
        <end position="30"/>
    </location>
</feature>
<accession>A0A561C150</accession>
<comment type="caution">
    <text evidence="2">The sequence shown here is derived from an EMBL/GenBank/DDBJ whole genome shotgun (WGS) entry which is preliminary data.</text>
</comment>
<evidence type="ECO:0000256" key="1">
    <source>
        <dbReference type="SAM" id="SignalP"/>
    </source>
</evidence>
<dbReference type="Pfam" id="PF03995">
    <property type="entry name" value="Inhibitor_I36"/>
    <property type="match status" value="1"/>
</dbReference>
<sequence length="149" mass="15870">MNKFRSVAIGLTVSGLAAGSMLLSAGQAAADGPPTSSAKAWCWDGYFCAWKDADYKPTSGEAGRGRWEGSDTNWGIDINNKATSFWNNGTAGTFGDVRVYNGTGSDWGGSSFCLTRGSWWSDIRQAAPEGAGRPDLNDWGSSHRWVSSC</sequence>
<dbReference type="AlphaFoldDB" id="A0A561C150"/>
<evidence type="ECO:0000313" key="3">
    <source>
        <dbReference type="Proteomes" id="UP000318380"/>
    </source>
</evidence>
<reference evidence="2 3" key="1">
    <citation type="submission" date="2019-06" db="EMBL/GenBank/DDBJ databases">
        <title>Sequencing the genomes of 1000 actinobacteria strains.</title>
        <authorList>
            <person name="Klenk H.-P."/>
        </authorList>
    </citation>
    <scope>NUCLEOTIDE SEQUENCE [LARGE SCALE GENOMIC DNA]</scope>
    <source>
        <strain evidence="2 3">DSM 24683</strain>
    </source>
</reference>
<keyword evidence="3" id="KW-1185">Reference proteome</keyword>
<dbReference type="RefSeq" id="WP_145812619.1">
    <property type="nucleotide sequence ID" value="NZ_VIVK01000001.1"/>
</dbReference>
<name>A0A561C150_9ACTN</name>
<evidence type="ECO:0000313" key="2">
    <source>
        <dbReference type="EMBL" id="TWD84909.1"/>
    </source>
</evidence>
<organism evidence="2 3">
    <name type="scientific">Kribbella amoyensis</name>
    <dbReference type="NCBI Taxonomy" id="996641"/>
    <lineage>
        <taxon>Bacteria</taxon>
        <taxon>Bacillati</taxon>
        <taxon>Actinomycetota</taxon>
        <taxon>Actinomycetes</taxon>
        <taxon>Propionibacteriales</taxon>
        <taxon>Kribbellaceae</taxon>
        <taxon>Kribbella</taxon>
    </lineage>
</organism>
<proteinExistence type="predicted"/>
<gene>
    <name evidence="2" type="ORF">FB561_6105</name>
</gene>
<protein>
    <submittedName>
        <fullName evidence="2">Peptidase inhibitor family I36</fullName>
    </submittedName>
</protein>
<dbReference type="EMBL" id="VIVK01000001">
    <property type="protein sequence ID" value="TWD84909.1"/>
    <property type="molecule type" value="Genomic_DNA"/>
</dbReference>
<dbReference type="OrthoDB" id="4829189at2"/>